<name>Q0I010_SHESR</name>
<reference evidence="1" key="1">
    <citation type="submission" date="2006-08" db="EMBL/GenBank/DDBJ databases">
        <title>Complete sequence of Chromosome1 of Shewanella sp. MR-7.</title>
        <authorList>
            <consortium name="US DOE Joint Genome Institute"/>
            <person name="Copeland A."/>
            <person name="Lucas S."/>
            <person name="Lapidus A."/>
            <person name="Barry K."/>
            <person name="Detter J.C."/>
            <person name="Glavina del Rio T."/>
            <person name="Hammon N."/>
            <person name="Israni S."/>
            <person name="Dalin E."/>
            <person name="Tice H."/>
            <person name="Pitluck S."/>
            <person name="Kiss H."/>
            <person name="Brettin T."/>
            <person name="Bruce D."/>
            <person name="Han C."/>
            <person name="Tapia R."/>
            <person name="Gilna P."/>
            <person name="Schmutz J."/>
            <person name="Larimer F."/>
            <person name="Land M."/>
            <person name="Hauser L."/>
            <person name="Kyrpides N."/>
            <person name="Mikhailova N."/>
            <person name="Nealson K."/>
            <person name="Konstantinidis K."/>
            <person name="Klappenbach J."/>
            <person name="Tiedje J."/>
            <person name="Richardson P."/>
        </authorList>
    </citation>
    <scope>NUCLEOTIDE SEQUENCE</scope>
    <source>
        <strain evidence="1">MR-7</strain>
    </source>
</reference>
<dbReference type="KEGG" id="shm:Shewmr7_0290"/>
<accession>Q0I010</accession>
<organism evidence="1">
    <name type="scientific">Shewanella sp. (strain MR-7)</name>
    <dbReference type="NCBI Taxonomy" id="60481"/>
    <lineage>
        <taxon>Bacteria</taxon>
        <taxon>Pseudomonadati</taxon>
        <taxon>Pseudomonadota</taxon>
        <taxon>Gammaproteobacteria</taxon>
        <taxon>Alteromonadales</taxon>
        <taxon>Shewanellaceae</taxon>
        <taxon>Shewanella</taxon>
    </lineage>
</organism>
<proteinExistence type="predicted"/>
<protein>
    <submittedName>
        <fullName evidence="1">Uncharacterized protein</fullName>
    </submittedName>
</protein>
<dbReference type="HOGENOM" id="CLU_587788_0_0_6"/>
<sequence length="471" mass="53094">MCLGKEMKNIMAVILWFLGVSAATPVFADKASPEQLARLYLDFMAQTSRQSEALWPGFRLDDKVHLFSYAGNVWLRQPGGEIIQDNSVLESVNLHSGLSINFGFPQYQGQAGVLIQLESPTIQFESTTKTADLPFVIWAGNSVHEAFHFYAQSEWRVLEDARRYEGEVYPLNLDARFYRLQLFNALMSALKQPEQQAQYLGYAAYWLQVWRQTAPNEDKVSYVNDLVEGSARYVELVAGARFLSQNQSYLGYQQILLQYVQDYYQQQQMLGGWTAEAENIGALAGILLDSTQDAYVWKESVMSGMLPVDLLLSRIKPIAPPVAQNMVQKQRLQDMLAYYPATEQKLTQLLKDVQDPKVPLLVMPSVSDSSSFIDVGEVRSGFYVVPYQEEMTQAYLGMSSQFSNLNVSGSPLLDVPLQNYCEGIEAATLLPLGFNFQREGQYLVFNEPEIHGTIRVSASVVEGRTLYCAMN</sequence>
<evidence type="ECO:0000313" key="1">
    <source>
        <dbReference type="EMBL" id="ABI41295.1"/>
    </source>
</evidence>
<dbReference type="EMBL" id="CP000444">
    <property type="protein sequence ID" value="ABI41295.1"/>
    <property type="molecule type" value="Genomic_DNA"/>
</dbReference>
<gene>
    <name evidence="1" type="ordered locus">Shewmr7_0290</name>
</gene>
<dbReference type="AlphaFoldDB" id="Q0I010"/>